<accession>A0A9N9UUS0</accession>
<organism evidence="7 8">
    <name type="scientific">Clonostachys byssicola</name>
    <dbReference type="NCBI Taxonomy" id="160290"/>
    <lineage>
        <taxon>Eukaryota</taxon>
        <taxon>Fungi</taxon>
        <taxon>Dikarya</taxon>
        <taxon>Ascomycota</taxon>
        <taxon>Pezizomycotina</taxon>
        <taxon>Sordariomycetes</taxon>
        <taxon>Hypocreomycetidae</taxon>
        <taxon>Hypocreales</taxon>
        <taxon>Bionectriaceae</taxon>
        <taxon>Clonostachys</taxon>
    </lineage>
</organism>
<feature type="signal peptide" evidence="6">
    <location>
        <begin position="1"/>
        <end position="19"/>
    </location>
</feature>
<dbReference type="PANTHER" id="PTHR28144">
    <property type="entry name" value="ER MEMBRANE PROTEIN COMPLEX SUBUNIT 5"/>
    <property type="match status" value="1"/>
</dbReference>
<comment type="caution">
    <text evidence="7">The sequence shown here is derived from an EMBL/GenBank/DDBJ whole genome shotgun (WGS) entry which is preliminary data.</text>
</comment>
<evidence type="ECO:0000313" key="7">
    <source>
        <dbReference type="EMBL" id="CAH0000940.1"/>
    </source>
</evidence>
<dbReference type="InterPro" id="IPR018937">
    <property type="entry name" value="MMgT"/>
</dbReference>
<keyword evidence="8" id="KW-1185">Reference proteome</keyword>
<gene>
    <name evidence="7" type="ORF">CBYS24578_00001153</name>
</gene>
<keyword evidence="3" id="KW-0812">Transmembrane</keyword>
<evidence type="ECO:0008006" key="9">
    <source>
        <dbReference type="Google" id="ProtNLM"/>
    </source>
</evidence>
<dbReference type="InterPro" id="IPR053279">
    <property type="entry name" value="EMC_subunit"/>
</dbReference>
<name>A0A9N9UUS0_9HYPO</name>
<evidence type="ECO:0000256" key="4">
    <source>
        <dbReference type="ARBA" id="ARBA00022989"/>
    </source>
</evidence>
<evidence type="ECO:0000256" key="1">
    <source>
        <dbReference type="ARBA" id="ARBA00004127"/>
    </source>
</evidence>
<keyword evidence="6" id="KW-0732">Signal</keyword>
<dbReference type="EMBL" id="CABFNO020001560">
    <property type="protein sequence ID" value="CAH0000940.1"/>
    <property type="molecule type" value="Genomic_DNA"/>
</dbReference>
<keyword evidence="4" id="KW-1133">Transmembrane helix</keyword>
<sequence>MGFPAQLVTFAGLVLLAHAGYSAQEHAVLSSTLVNLQLSSKTLPLDITIETIVATLIVSLGLIWGSPQLRPIQWHVWAGKIEREGIAGSAGQGKEAEKKFQGNPFNALEFRSGFVDIRKQRRDFADWAKSGK</sequence>
<dbReference type="OrthoDB" id="44756at2759"/>
<reference evidence="7 8" key="2">
    <citation type="submission" date="2021-10" db="EMBL/GenBank/DDBJ databases">
        <authorList>
            <person name="Piombo E."/>
        </authorList>
    </citation>
    <scope>NUCLEOTIDE SEQUENCE [LARGE SCALE GENOMIC DNA]</scope>
</reference>
<reference evidence="8" key="1">
    <citation type="submission" date="2019-06" db="EMBL/GenBank/DDBJ databases">
        <authorList>
            <person name="Broberg M."/>
        </authorList>
    </citation>
    <scope>NUCLEOTIDE SEQUENCE [LARGE SCALE GENOMIC DNA]</scope>
</reference>
<feature type="chain" id="PRO_5040248680" description="Magnesium transporter" evidence="6">
    <location>
        <begin position="20"/>
        <end position="132"/>
    </location>
</feature>
<evidence type="ECO:0000256" key="6">
    <source>
        <dbReference type="SAM" id="SignalP"/>
    </source>
</evidence>
<dbReference type="Pfam" id="PF10270">
    <property type="entry name" value="MMgT"/>
    <property type="match status" value="1"/>
</dbReference>
<comment type="subcellular location">
    <subcellularLocation>
        <location evidence="1">Endomembrane system</location>
        <topology evidence="1">Multi-pass membrane protein</topology>
    </subcellularLocation>
</comment>
<dbReference type="GO" id="GO:0072546">
    <property type="term" value="C:EMC complex"/>
    <property type="evidence" value="ECO:0007669"/>
    <property type="project" value="TreeGrafter"/>
</dbReference>
<dbReference type="PANTHER" id="PTHR28144:SF1">
    <property type="entry name" value="ER MEMBRANE PROTEIN COMPLEX SUBUNIT 5"/>
    <property type="match status" value="1"/>
</dbReference>
<protein>
    <recommendedName>
        <fullName evidence="9">Magnesium transporter</fullName>
    </recommendedName>
</protein>
<evidence type="ECO:0000256" key="3">
    <source>
        <dbReference type="ARBA" id="ARBA00022692"/>
    </source>
</evidence>
<dbReference type="GO" id="GO:0034975">
    <property type="term" value="P:protein folding in endoplasmic reticulum"/>
    <property type="evidence" value="ECO:0007669"/>
    <property type="project" value="TreeGrafter"/>
</dbReference>
<dbReference type="AlphaFoldDB" id="A0A9N9UUS0"/>
<evidence type="ECO:0000256" key="2">
    <source>
        <dbReference type="ARBA" id="ARBA00006109"/>
    </source>
</evidence>
<comment type="similarity">
    <text evidence="2">Belongs to the membrane magnesium transporter (TC 1.A.67) family.</text>
</comment>
<proteinExistence type="inferred from homology"/>
<keyword evidence="5" id="KW-0472">Membrane</keyword>
<evidence type="ECO:0000256" key="5">
    <source>
        <dbReference type="ARBA" id="ARBA00023136"/>
    </source>
</evidence>
<dbReference type="Proteomes" id="UP000754883">
    <property type="component" value="Unassembled WGS sequence"/>
</dbReference>
<evidence type="ECO:0000313" key="8">
    <source>
        <dbReference type="Proteomes" id="UP000754883"/>
    </source>
</evidence>